<dbReference type="InterPro" id="IPR000673">
    <property type="entry name" value="Sig_transdc_resp-reg_Me-estase"/>
</dbReference>
<accession>A0A158K210</accession>
<dbReference type="EC" id="3.1.1.61" evidence="2"/>
<dbReference type="GO" id="GO:0006935">
    <property type="term" value="P:chemotaxis"/>
    <property type="evidence" value="ECO:0007669"/>
    <property type="project" value="UniProtKB-UniRule"/>
</dbReference>
<dbReference type="GO" id="GO:0000156">
    <property type="term" value="F:phosphorelay response regulator activity"/>
    <property type="evidence" value="ECO:0007669"/>
    <property type="project" value="InterPro"/>
</dbReference>
<dbReference type="SUPFAM" id="SSF52738">
    <property type="entry name" value="Methylesterase CheB, C-terminal domain"/>
    <property type="match status" value="1"/>
</dbReference>
<comment type="caution">
    <text evidence="6">The sequence shown here is derived from an EMBL/GenBank/DDBJ whole genome shotgun (WGS) entry which is preliminary data.</text>
</comment>
<dbReference type="STRING" id="326475.AWB66_05144"/>
<evidence type="ECO:0000259" key="5">
    <source>
        <dbReference type="PROSITE" id="PS50122"/>
    </source>
</evidence>
<feature type="active site" evidence="4">
    <location>
        <position position="41"/>
    </location>
</feature>
<dbReference type="GO" id="GO:0008984">
    <property type="term" value="F:protein-glutamate methylesterase activity"/>
    <property type="evidence" value="ECO:0007669"/>
    <property type="project" value="UniProtKB-EC"/>
</dbReference>
<feature type="active site" evidence="4">
    <location>
        <position position="14"/>
    </location>
</feature>
<sequence length="336" mass="36561">MPTGHRHVIVIGTSLGGLAALRAILAAFPEDLHAAVLVVMHVGTQRSLLPELLAPHCRLPVKHAEDDEPLARSVVYVAPPDRHLMVFEGPVRLSSGPKENFARPAVDPLFRSVAVEFGERVIGIVLTGDLDDGAAGIAAIKACGGWVAVQDPSDCVAPSMPSSALRATTADVIAPLDRLGDAIVDAVNQKPSEERRIVMDKTPIELETRIALTGHSSPDDLDALGERSTLTCPDCGGVIWRVGETEPLRYRCHTGHAFSNASLNAAQERSVEEALWVSVRRLQERAAFALERAHVAQRRNERHEAAEELERHARFAALEDSLRRFLQQDAIERTEP</sequence>
<dbReference type="Gene3D" id="3.40.50.180">
    <property type="entry name" value="Methylesterase CheB, C-terminal domain"/>
    <property type="match status" value="1"/>
</dbReference>
<evidence type="ECO:0000256" key="1">
    <source>
        <dbReference type="ARBA" id="ARBA00022801"/>
    </source>
</evidence>
<dbReference type="PROSITE" id="PS50122">
    <property type="entry name" value="CHEB"/>
    <property type="match status" value="1"/>
</dbReference>
<feature type="active site" evidence="4">
    <location>
        <position position="132"/>
    </location>
</feature>
<reference evidence="6" key="1">
    <citation type="submission" date="2016-01" db="EMBL/GenBank/DDBJ databases">
        <authorList>
            <person name="Peeters Charlotte."/>
        </authorList>
    </citation>
    <scope>NUCLEOTIDE SEQUENCE</scope>
    <source>
        <strain evidence="6">LMG 22936</strain>
    </source>
</reference>
<name>A0A158K210_9BURK</name>
<gene>
    <name evidence="6" type="ORF">AWB66_05144</name>
</gene>
<dbReference type="PIRSF" id="PIRSF036461">
    <property type="entry name" value="Chmtx_methlestr"/>
    <property type="match status" value="1"/>
</dbReference>
<dbReference type="InterPro" id="IPR011247">
    <property type="entry name" value="Chemotax_prot-Glu_Me-esterase"/>
</dbReference>
<dbReference type="CDD" id="cd16433">
    <property type="entry name" value="CheB"/>
    <property type="match status" value="1"/>
</dbReference>
<keyword evidence="7" id="KW-1185">Reference proteome</keyword>
<keyword evidence="4" id="KW-0145">Chemotaxis</keyword>
<dbReference type="Proteomes" id="UP000054717">
    <property type="component" value="Unassembled WGS sequence"/>
</dbReference>
<comment type="catalytic activity">
    <reaction evidence="3">
        <text>[protein]-L-glutamate 5-O-methyl ester + H2O = L-glutamyl-[protein] + methanol + H(+)</text>
        <dbReference type="Rhea" id="RHEA:23236"/>
        <dbReference type="Rhea" id="RHEA-COMP:10208"/>
        <dbReference type="Rhea" id="RHEA-COMP:10311"/>
        <dbReference type="ChEBI" id="CHEBI:15377"/>
        <dbReference type="ChEBI" id="CHEBI:15378"/>
        <dbReference type="ChEBI" id="CHEBI:17790"/>
        <dbReference type="ChEBI" id="CHEBI:29973"/>
        <dbReference type="ChEBI" id="CHEBI:82795"/>
        <dbReference type="EC" id="3.1.1.61"/>
    </reaction>
</comment>
<evidence type="ECO:0000256" key="3">
    <source>
        <dbReference type="ARBA" id="ARBA00048267"/>
    </source>
</evidence>
<dbReference type="PANTHER" id="PTHR42872:SF6">
    <property type="entry name" value="PROTEIN-GLUTAMATE METHYLESTERASE_PROTEIN-GLUTAMINE GLUTAMINASE"/>
    <property type="match status" value="1"/>
</dbReference>
<dbReference type="GO" id="GO:0005737">
    <property type="term" value="C:cytoplasm"/>
    <property type="evidence" value="ECO:0007669"/>
    <property type="project" value="InterPro"/>
</dbReference>
<protein>
    <recommendedName>
        <fullName evidence="2">protein-glutamate methylesterase</fullName>
        <ecNumber evidence="2">3.1.1.61</ecNumber>
    </recommendedName>
</protein>
<keyword evidence="1 4" id="KW-0378">Hydrolase</keyword>
<dbReference type="EMBL" id="FCNZ02000025">
    <property type="protein sequence ID" value="SAL75166.1"/>
    <property type="molecule type" value="Genomic_DNA"/>
</dbReference>
<dbReference type="PANTHER" id="PTHR42872">
    <property type="entry name" value="PROTEIN-GLUTAMATE METHYLESTERASE/PROTEIN-GLUTAMINE GLUTAMINASE"/>
    <property type="match status" value="1"/>
</dbReference>
<evidence type="ECO:0000256" key="4">
    <source>
        <dbReference type="PROSITE-ProRule" id="PRU00050"/>
    </source>
</evidence>
<dbReference type="InterPro" id="IPR035909">
    <property type="entry name" value="CheB_C"/>
</dbReference>
<evidence type="ECO:0000313" key="7">
    <source>
        <dbReference type="Proteomes" id="UP000054717"/>
    </source>
</evidence>
<dbReference type="Pfam" id="PF01339">
    <property type="entry name" value="CheB_methylest"/>
    <property type="match status" value="1"/>
</dbReference>
<proteinExistence type="predicted"/>
<feature type="domain" description="CheB-type methylesterase" evidence="5">
    <location>
        <begin position="2"/>
        <end position="190"/>
    </location>
</feature>
<evidence type="ECO:0000256" key="2">
    <source>
        <dbReference type="ARBA" id="ARBA00039140"/>
    </source>
</evidence>
<organism evidence="6 7">
    <name type="scientific">Caballeronia telluris</name>
    <dbReference type="NCBI Taxonomy" id="326475"/>
    <lineage>
        <taxon>Bacteria</taxon>
        <taxon>Pseudomonadati</taxon>
        <taxon>Pseudomonadota</taxon>
        <taxon>Betaproteobacteria</taxon>
        <taxon>Burkholderiales</taxon>
        <taxon>Burkholderiaceae</taxon>
        <taxon>Caballeronia</taxon>
    </lineage>
</organism>
<evidence type="ECO:0000313" key="6">
    <source>
        <dbReference type="EMBL" id="SAL75166.1"/>
    </source>
</evidence>
<dbReference type="AlphaFoldDB" id="A0A158K210"/>